<protein>
    <submittedName>
        <fullName evidence="3">Protein SspF</fullName>
    </submittedName>
</protein>
<keyword evidence="4" id="KW-1185">Reference proteome</keyword>
<dbReference type="InterPro" id="IPR018126">
    <property type="entry name" value="SASP_alpha/beta-type_CS"/>
</dbReference>
<proteinExistence type="inferred from homology"/>
<comment type="similarity">
    <text evidence="1">Belongs to the alpha/beta-type SASP family.</text>
</comment>
<organism evidence="3 4">
    <name type="scientific">Paenibacillus montaniterrae</name>
    <dbReference type="NCBI Taxonomy" id="429341"/>
    <lineage>
        <taxon>Bacteria</taxon>
        <taxon>Bacillati</taxon>
        <taxon>Bacillota</taxon>
        <taxon>Bacilli</taxon>
        <taxon>Bacillales</taxon>
        <taxon>Paenibacillaceae</taxon>
        <taxon>Paenibacillus</taxon>
    </lineage>
</organism>
<accession>A0A920D0A7</accession>
<dbReference type="AlphaFoldDB" id="A0A920D0A7"/>
<dbReference type="InterPro" id="IPR038300">
    <property type="entry name" value="SASP_sf_alpha/beta"/>
</dbReference>
<evidence type="ECO:0000256" key="2">
    <source>
        <dbReference type="ARBA" id="ARBA00023125"/>
    </source>
</evidence>
<dbReference type="Pfam" id="PF00269">
    <property type="entry name" value="SASP"/>
    <property type="match status" value="1"/>
</dbReference>
<name>A0A920D0A7_9BACL</name>
<dbReference type="Proteomes" id="UP000683139">
    <property type="component" value="Unassembled WGS sequence"/>
</dbReference>
<sequence length="59" mass="6494">MGRRRQMSEQLKLEIARDLGLLETVEQQGWGAITAKDAGNIVKRAIQMAEEAAARGAKQ</sequence>
<dbReference type="PROSITE" id="PS00304">
    <property type="entry name" value="SASP_1"/>
    <property type="match status" value="1"/>
</dbReference>
<evidence type="ECO:0000313" key="4">
    <source>
        <dbReference type="Proteomes" id="UP000683139"/>
    </source>
</evidence>
<dbReference type="GO" id="GO:0006265">
    <property type="term" value="P:DNA topological change"/>
    <property type="evidence" value="ECO:0007669"/>
    <property type="project" value="InterPro"/>
</dbReference>
<evidence type="ECO:0000313" key="3">
    <source>
        <dbReference type="EMBL" id="GIP19596.1"/>
    </source>
</evidence>
<reference evidence="3" key="1">
    <citation type="submission" date="2021-03" db="EMBL/GenBank/DDBJ databases">
        <title>Antimicrobial resistance genes in bacteria isolated from Japanese honey, and their potential for conferring macrolide and lincosamide resistance in the American foulbrood pathogen Paenibacillus larvae.</title>
        <authorList>
            <person name="Okamoto M."/>
            <person name="Kumagai M."/>
            <person name="Kanamori H."/>
            <person name="Takamatsu D."/>
        </authorList>
    </citation>
    <scope>NUCLEOTIDE SEQUENCE</scope>
    <source>
        <strain evidence="3">J40TS1</strain>
    </source>
</reference>
<dbReference type="InterPro" id="IPR001448">
    <property type="entry name" value="SASP_alpha/beta-type"/>
</dbReference>
<comment type="caution">
    <text evidence="3">The sequence shown here is derived from an EMBL/GenBank/DDBJ whole genome shotgun (WGS) entry which is preliminary data.</text>
</comment>
<dbReference type="GO" id="GO:0003690">
    <property type="term" value="F:double-stranded DNA binding"/>
    <property type="evidence" value="ECO:0007669"/>
    <property type="project" value="InterPro"/>
</dbReference>
<dbReference type="EMBL" id="BOSE01000017">
    <property type="protein sequence ID" value="GIP19596.1"/>
    <property type="molecule type" value="Genomic_DNA"/>
</dbReference>
<evidence type="ECO:0000256" key="1">
    <source>
        <dbReference type="ARBA" id="ARBA00005442"/>
    </source>
</evidence>
<gene>
    <name evidence="3" type="primary">sspF</name>
    <name evidence="3" type="ORF">J40TS1_52380</name>
</gene>
<keyword evidence="2" id="KW-0238">DNA-binding</keyword>
<dbReference type="Gene3D" id="6.10.10.80">
    <property type="entry name" value="Small, acid-soluble spore protein, alpha/beta type-like"/>
    <property type="match status" value="1"/>
</dbReference>
<dbReference type="RefSeq" id="WP_213520489.1">
    <property type="nucleotide sequence ID" value="NZ_BOSE01000017.1"/>
</dbReference>